<evidence type="ECO:0000313" key="1">
    <source>
        <dbReference type="EMBL" id="CCX29728.1"/>
    </source>
</evidence>
<accession>U4LCX4</accession>
<gene>
    <name evidence="1" type="ORF">PCON_07054</name>
</gene>
<dbReference type="Proteomes" id="UP000018144">
    <property type="component" value="Unassembled WGS sequence"/>
</dbReference>
<sequence>MLSDGLITTMDLLVAVCDTGRSAARGSILGCLGTVPSML</sequence>
<evidence type="ECO:0000313" key="2">
    <source>
        <dbReference type="Proteomes" id="UP000018144"/>
    </source>
</evidence>
<dbReference type="EMBL" id="HF935354">
    <property type="protein sequence ID" value="CCX29728.1"/>
    <property type="molecule type" value="Genomic_DNA"/>
</dbReference>
<proteinExistence type="predicted"/>
<dbReference type="AlphaFoldDB" id="U4LCX4"/>
<protein>
    <submittedName>
        <fullName evidence="1">Uncharacterized protein</fullName>
    </submittedName>
</protein>
<keyword evidence="2" id="KW-1185">Reference proteome</keyword>
<organism evidence="1 2">
    <name type="scientific">Pyronema omphalodes (strain CBS 100304)</name>
    <name type="common">Pyronema confluens</name>
    <dbReference type="NCBI Taxonomy" id="1076935"/>
    <lineage>
        <taxon>Eukaryota</taxon>
        <taxon>Fungi</taxon>
        <taxon>Dikarya</taxon>
        <taxon>Ascomycota</taxon>
        <taxon>Pezizomycotina</taxon>
        <taxon>Pezizomycetes</taxon>
        <taxon>Pezizales</taxon>
        <taxon>Pyronemataceae</taxon>
        <taxon>Pyronema</taxon>
    </lineage>
</organism>
<reference evidence="1 2" key="1">
    <citation type="journal article" date="2013" name="PLoS Genet.">
        <title>The genome and development-dependent transcriptomes of Pyronema confluens: a window into fungal evolution.</title>
        <authorList>
            <person name="Traeger S."/>
            <person name="Altegoer F."/>
            <person name="Freitag M."/>
            <person name="Gabaldon T."/>
            <person name="Kempken F."/>
            <person name="Kumar A."/>
            <person name="Marcet-Houben M."/>
            <person name="Poggeler S."/>
            <person name="Stajich J.E."/>
            <person name="Nowrousian M."/>
        </authorList>
    </citation>
    <scope>NUCLEOTIDE SEQUENCE [LARGE SCALE GENOMIC DNA]</scope>
    <source>
        <strain evidence="2">CBS 100304</strain>
        <tissue evidence="1">Vegetative mycelium</tissue>
    </source>
</reference>
<name>U4LCX4_PYROM</name>